<feature type="transmembrane region" description="Helical" evidence="1">
    <location>
        <begin position="26"/>
        <end position="45"/>
    </location>
</feature>
<name>A0ABY2VMJ4_9PSED</name>
<evidence type="ECO:0000313" key="2">
    <source>
        <dbReference type="EMBL" id="TMM66396.1"/>
    </source>
</evidence>
<keyword evidence="1" id="KW-0472">Membrane</keyword>
<evidence type="ECO:0000256" key="1">
    <source>
        <dbReference type="SAM" id="Phobius"/>
    </source>
</evidence>
<keyword evidence="3" id="KW-1185">Reference proteome</keyword>
<keyword evidence="1" id="KW-1133">Transmembrane helix</keyword>
<organism evidence="2 3">
    <name type="scientific">Pseudomonas protegens</name>
    <dbReference type="NCBI Taxonomy" id="380021"/>
    <lineage>
        <taxon>Bacteria</taxon>
        <taxon>Pseudomonadati</taxon>
        <taxon>Pseudomonadota</taxon>
        <taxon>Gammaproteobacteria</taxon>
        <taxon>Pseudomonadales</taxon>
        <taxon>Pseudomonadaceae</taxon>
        <taxon>Pseudomonas</taxon>
    </lineage>
</organism>
<protein>
    <submittedName>
        <fullName evidence="2">DUF4381 domain-containing protein</fullName>
    </submittedName>
</protein>
<dbReference type="RefSeq" id="WP_011061137.1">
    <property type="nucleotide sequence ID" value="NZ_CP022097.2"/>
</dbReference>
<proteinExistence type="predicted"/>
<dbReference type="Proteomes" id="UP000310095">
    <property type="component" value="Unassembled WGS sequence"/>
</dbReference>
<dbReference type="EMBL" id="VAVY01000001">
    <property type="protein sequence ID" value="TMM66396.1"/>
    <property type="molecule type" value="Genomic_DNA"/>
</dbReference>
<keyword evidence="1" id="KW-0812">Transmembrane</keyword>
<accession>A0ABY2VMJ4</accession>
<evidence type="ECO:0000313" key="3">
    <source>
        <dbReference type="Proteomes" id="UP000310095"/>
    </source>
</evidence>
<reference evidence="2 3" key="1">
    <citation type="submission" date="2019-05" db="EMBL/GenBank/DDBJ databases">
        <title>Identification and Biocontrol Activity Analysis of Biocontrol Strain PF-1 Based on Genome-wide Data.</title>
        <authorList>
            <person name="Qi J."/>
        </authorList>
    </citation>
    <scope>NUCLEOTIDE SEQUENCE [LARGE SCALE GENOMIC DNA]</scope>
    <source>
        <strain evidence="2 3">PF-1</strain>
    </source>
</reference>
<comment type="caution">
    <text evidence="2">The sequence shown here is derived from an EMBL/GenBank/DDBJ whole genome shotgun (WGS) entry which is preliminary data.</text>
</comment>
<dbReference type="Pfam" id="PF14316">
    <property type="entry name" value="DUF4381"/>
    <property type="match status" value="2"/>
</dbReference>
<sequence>MNPTLPSIDQLQEMPLPPPPAYLPQTWGWAVLLALLLLGALAWGARRYWRWRRDAYRREALAQLARLQASDERIHALRALPELLKRVALSMPPAPHASRGRRPAGEAVATATRAFTGKPAPAGPRGVAGLRGADWQAFLQQHCPLPLPEDFSQQLALLAYAPQAQLQALSPAQQQQLFEQCRTWVEQHHVAA</sequence>
<dbReference type="InterPro" id="IPR025489">
    <property type="entry name" value="DUF4381"/>
</dbReference>
<gene>
    <name evidence="2" type="ORF">FEF10_02765</name>
</gene>